<gene>
    <name evidence="12" type="ORF">GA0070564_105170</name>
</gene>
<feature type="transmembrane region" description="Helical" evidence="11">
    <location>
        <begin position="55"/>
        <end position="80"/>
    </location>
</feature>
<evidence type="ECO:0000256" key="4">
    <source>
        <dbReference type="ARBA" id="ARBA00022676"/>
    </source>
</evidence>
<feature type="transmembrane region" description="Helical" evidence="11">
    <location>
        <begin position="212"/>
        <end position="243"/>
    </location>
</feature>
<dbReference type="AlphaFoldDB" id="A0A1C4Z8B4"/>
<evidence type="ECO:0000256" key="8">
    <source>
        <dbReference type="ARBA" id="ARBA00022989"/>
    </source>
</evidence>
<evidence type="ECO:0000313" key="12">
    <source>
        <dbReference type="EMBL" id="SCF29134.1"/>
    </source>
</evidence>
<dbReference type="GO" id="GO:0006506">
    <property type="term" value="P:GPI anchor biosynthetic process"/>
    <property type="evidence" value="ECO:0007669"/>
    <property type="project" value="UniProtKB-UniPathway"/>
</dbReference>
<comment type="pathway">
    <text evidence="2">Glycolipid biosynthesis; glycosylphosphatidylinositol-anchor biosynthesis.</text>
</comment>
<evidence type="ECO:0000256" key="2">
    <source>
        <dbReference type="ARBA" id="ARBA00004687"/>
    </source>
</evidence>
<proteinExistence type="predicted"/>
<keyword evidence="6 11" id="KW-0812">Transmembrane</keyword>
<keyword evidence="4" id="KW-0328">Glycosyltransferase</keyword>
<keyword evidence="3" id="KW-0337">GPI-anchor biosynthesis</keyword>
<feature type="region of interest" description="Disordered" evidence="10">
    <location>
        <begin position="1"/>
        <end position="49"/>
    </location>
</feature>
<dbReference type="GO" id="GO:0016020">
    <property type="term" value="C:membrane"/>
    <property type="evidence" value="ECO:0007669"/>
    <property type="project" value="GOC"/>
</dbReference>
<feature type="transmembrane region" description="Helical" evidence="11">
    <location>
        <begin position="142"/>
        <end position="161"/>
    </location>
</feature>
<evidence type="ECO:0000313" key="13">
    <source>
        <dbReference type="Proteomes" id="UP000199504"/>
    </source>
</evidence>
<evidence type="ECO:0000256" key="5">
    <source>
        <dbReference type="ARBA" id="ARBA00022679"/>
    </source>
</evidence>
<feature type="transmembrane region" description="Helical" evidence="11">
    <location>
        <begin position="391"/>
        <end position="411"/>
    </location>
</feature>
<dbReference type="GO" id="GO:0000009">
    <property type="term" value="F:alpha-1,6-mannosyltransferase activity"/>
    <property type="evidence" value="ECO:0007669"/>
    <property type="project" value="InterPro"/>
</dbReference>
<feature type="transmembrane region" description="Helical" evidence="11">
    <location>
        <begin position="255"/>
        <end position="273"/>
    </location>
</feature>
<evidence type="ECO:0000256" key="3">
    <source>
        <dbReference type="ARBA" id="ARBA00022502"/>
    </source>
</evidence>
<protein>
    <recommendedName>
        <fullName evidence="14">Dolichyl-phosphate-mannose-protein mannosyltransferase</fullName>
    </recommendedName>
</protein>
<keyword evidence="7" id="KW-0256">Endoplasmic reticulum</keyword>
<dbReference type="PANTHER" id="PTHR12468">
    <property type="entry name" value="GPI MANNOSYLTRANSFERASE 2"/>
    <property type="match status" value="1"/>
</dbReference>
<evidence type="ECO:0008006" key="14">
    <source>
        <dbReference type="Google" id="ProtNLM"/>
    </source>
</evidence>
<dbReference type="Proteomes" id="UP000199504">
    <property type="component" value="Unassembled WGS sequence"/>
</dbReference>
<feature type="transmembrane region" description="Helical" evidence="11">
    <location>
        <begin position="173"/>
        <end position="206"/>
    </location>
</feature>
<keyword evidence="9 11" id="KW-0472">Membrane</keyword>
<evidence type="ECO:0000256" key="9">
    <source>
        <dbReference type="ARBA" id="ARBA00023136"/>
    </source>
</evidence>
<dbReference type="STRING" id="262898.GA0070564_105170"/>
<organism evidence="12 13">
    <name type="scientific">Micromonospora mirobrigensis</name>
    <dbReference type="NCBI Taxonomy" id="262898"/>
    <lineage>
        <taxon>Bacteria</taxon>
        <taxon>Bacillati</taxon>
        <taxon>Actinomycetota</taxon>
        <taxon>Actinomycetes</taxon>
        <taxon>Micromonosporales</taxon>
        <taxon>Micromonosporaceae</taxon>
        <taxon>Micromonospora</taxon>
    </lineage>
</organism>
<accession>A0A1C4Z8B4</accession>
<name>A0A1C4Z8B4_9ACTN</name>
<feature type="transmembrane region" description="Helical" evidence="11">
    <location>
        <begin position="342"/>
        <end position="360"/>
    </location>
</feature>
<dbReference type="EMBL" id="FMCX01000005">
    <property type="protein sequence ID" value="SCF29134.1"/>
    <property type="molecule type" value="Genomic_DNA"/>
</dbReference>
<sequence>MDVAAEDGRDERTSPGSLPVTDGRRVPTGPERTDPTTTDPTTTDRPTRSGPLRALALAWPALLGYAAVRAVGLVVLGIWAEARGLSFDALLTDRYDSRWYLQIATLGYDRAENLHSNMAFFPLYPGLVAFFGDSWAMDLRQAAITVSWVAALAAAWGLFAIGNHLQDRRTGVLLAVLWGVVPHAVVENLAYTEAIFTAFAAWALYAVLTERWLTAGVLCLIGGLTRPTASSLVAVVGLAALVALIRRRGPWWRPLVAMLLAPLGWLAFVAWVADRTGRADGWFLIQGKGWNSSFDGGAFTWSRTGDVLDHPSRLAHYLVVLVLLTALTLFVLSIMDRQPWPLLLYSGLLLVTTIGAAGYYHSKGRFLLPAFALLLPVAGALAGARRGRAYPVLILLTAISAYCGGYLMLVWTSSP</sequence>
<dbReference type="InterPro" id="IPR007315">
    <property type="entry name" value="PIG-V/Gpi18"/>
</dbReference>
<evidence type="ECO:0000256" key="6">
    <source>
        <dbReference type="ARBA" id="ARBA00022692"/>
    </source>
</evidence>
<reference evidence="13" key="1">
    <citation type="submission" date="2016-06" db="EMBL/GenBank/DDBJ databases">
        <authorList>
            <person name="Varghese N."/>
            <person name="Submissions Spin"/>
        </authorList>
    </citation>
    <scope>NUCLEOTIDE SEQUENCE [LARGE SCALE GENOMIC DNA]</scope>
    <source>
        <strain evidence="13">DSM 44830</strain>
    </source>
</reference>
<feature type="compositionally biased region" description="Low complexity" evidence="10">
    <location>
        <begin position="35"/>
        <end position="44"/>
    </location>
</feature>
<dbReference type="UniPathway" id="UPA00196"/>
<evidence type="ECO:0000256" key="7">
    <source>
        <dbReference type="ARBA" id="ARBA00022824"/>
    </source>
</evidence>
<evidence type="ECO:0000256" key="11">
    <source>
        <dbReference type="SAM" id="Phobius"/>
    </source>
</evidence>
<comment type="subcellular location">
    <subcellularLocation>
        <location evidence="1">Endoplasmic reticulum membrane</location>
        <topology evidence="1">Multi-pass membrane protein</topology>
    </subcellularLocation>
</comment>
<feature type="transmembrane region" description="Helical" evidence="11">
    <location>
        <begin position="314"/>
        <end position="335"/>
    </location>
</feature>
<feature type="compositionally biased region" description="Basic and acidic residues" evidence="10">
    <location>
        <begin position="1"/>
        <end position="13"/>
    </location>
</feature>
<feature type="transmembrane region" description="Helical" evidence="11">
    <location>
        <begin position="366"/>
        <end position="384"/>
    </location>
</feature>
<evidence type="ECO:0000256" key="10">
    <source>
        <dbReference type="SAM" id="MobiDB-lite"/>
    </source>
</evidence>
<keyword evidence="5" id="KW-0808">Transferase</keyword>
<dbReference type="GO" id="GO:0004376">
    <property type="term" value="F:GPI mannosyltransferase activity"/>
    <property type="evidence" value="ECO:0007669"/>
    <property type="project" value="InterPro"/>
</dbReference>
<keyword evidence="8 11" id="KW-1133">Transmembrane helix</keyword>
<keyword evidence="13" id="KW-1185">Reference proteome</keyword>
<evidence type="ECO:0000256" key="1">
    <source>
        <dbReference type="ARBA" id="ARBA00004477"/>
    </source>
</evidence>
<dbReference type="PANTHER" id="PTHR12468:SF2">
    <property type="entry name" value="GPI MANNOSYLTRANSFERASE 2"/>
    <property type="match status" value="1"/>
</dbReference>